<evidence type="ECO:0000256" key="4">
    <source>
        <dbReference type="SAM" id="MobiDB-lite"/>
    </source>
</evidence>
<evidence type="ECO:0000256" key="2">
    <source>
        <dbReference type="ARBA" id="ARBA00006076"/>
    </source>
</evidence>
<evidence type="ECO:0000313" key="5">
    <source>
        <dbReference type="EMBL" id="JAU06379.1"/>
    </source>
</evidence>
<dbReference type="InterPro" id="IPR005011">
    <property type="entry name" value="SNU66/SART1"/>
</dbReference>
<gene>
    <name evidence="5" type="ORF">GA_TR376_c1_g1_i1_g.1021</name>
</gene>
<evidence type="ECO:0000256" key="1">
    <source>
        <dbReference type="ARBA" id="ARBA00004123"/>
    </source>
</evidence>
<organism evidence="5">
    <name type="scientific">Noccaea caerulescens</name>
    <name type="common">Alpine penny-cress</name>
    <name type="synonym">Thlaspi caerulescens</name>
    <dbReference type="NCBI Taxonomy" id="107243"/>
    <lineage>
        <taxon>Eukaryota</taxon>
        <taxon>Viridiplantae</taxon>
        <taxon>Streptophyta</taxon>
        <taxon>Embryophyta</taxon>
        <taxon>Tracheophyta</taxon>
        <taxon>Spermatophyta</taxon>
        <taxon>Magnoliopsida</taxon>
        <taxon>eudicotyledons</taxon>
        <taxon>Gunneridae</taxon>
        <taxon>Pentapetalae</taxon>
        <taxon>rosids</taxon>
        <taxon>malvids</taxon>
        <taxon>Brassicales</taxon>
        <taxon>Brassicaceae</taxon>
        <taxon>Coluteocarpeae</taxon>
        <taxon>Noccaea</taxon>
    </lineage>
</organism>
<feature type="region of interest" description="Disordered" evidence="4">
    <location>
        <begin position="159"/>
        <end position="198"/>
    </location>
</feature>
<evidence type="ECO:0000256" key="3">
    <source>
        <dbReference type="ARBA" id="ARBA00023242"/>
    </source>
</evidence>
<reference evidence="5" key="1">
    <citation type="submission" date="2016-07" db="EMBL/GenBank/DDBJ databases">
        <title>De novo transcriptome assembly of four accessions of the metal hyperaccumulator plant Noccaea caerulescens.</title>
        <authorList>
            <person name="Blande D."/>
            <person name="Halimaa P."/>
            <person name="Tervahauta A.I."/>
            <person name="Aarts M.G."/>
            <person name="Karenlampi S.O."/>
        </authorList>
    </citation>
    <scope>NUCLEOTIDE SEQUENCE</scope>
</reference>
<feature type="region of interest" description="Disordered" evidence="4">
    <location>
        <begin position="298"/>
        <end position="328"/>
    </location>
</feature>
<protein>
    <submittedName>
        <fullName evidence="5">SART-1 family protein DOT2</fullName>
    </submittedName>
</protein>
<feature type="compositionally biased region" description="Basic residues" evidence="4">
    <location>
        <begin position="159"/>
        <end position="169"/>
    </location>
</feature>
<proteinExistence type="inferred from homology"/>
<dbReference type="GO" id="GO:0000481">
    <property type="term" value="P:maturation of 5S rRNA"/>
    <property type="evidence" value="ECO:0007669"/>
    <property type="project" value="TreeGrafter"/>
</dbReference>
<accession>A0A1J3CEH9</accession>
<dbReference type="PANTHER" id="PTHR14152:SF5">
    <property type="entry name" value="U4_U6.U5 TRI-SNRNP-ASSOCIATED PROTEIN 1"/>
    <property type="match status" value="1"/>
</dbReference>
<dbReference type="PANTHER" id="PTHR14152">
    <property type="entry name" value="SQUAMOUS CELL CARCINOMA ANTIGEN RECOGNISED BY CYTOTOXIC T LYMPHOCYTES"/>
    <property type="match status" value="1"/>
</dbReference>
<name>A0A1J3CEH9_NOCCA</name>
<dbReference type="GO" id="GO:0046540">
    <property type="term" value="C:U4/U6 x U5 tri-snRNP complex"/>
    <property type="evidence" value="ECO:0007669"/>
    <property type="project" value="TreeGrafter"/>
</dbReference>
<feature type="compositionally biased region" description="Basic and acidic residues" evidence="4">
    <location>
        <begin position="301"/>
        <end position="318"/>
    </location>
</feature>
<keyword evidence="3" id="KW-0539">Nucleus</keyword>
<comment type="similarity">
    <text evidence="2">Belongs to the SNU66/SART1 family.</text>
</comment>
<dbReference type="EMBL" id="GEVI01025941">
    <property type="protein sequence ID" value="JAU06379.1"/>
    <property type="molecule type" value="Transcribed_RNA"/>
</dbReference>
<comment type="subcellular location">
    <subcellularLocation>
        <location evidence="1">Nucleus</location>
    </subcellularLocation>
</comment>
<dbReference type="AlphaFoldDB" id="A0A1J3CEH9"/>
<dbReference type="GO" id="GO:0045292">
    <property type="term" value="P:mRNA cis splicing, via spliceosome"/>
    <property type="evidence" value="ECO:0007669"/>
    <property type="project" value="TreeGrafter"/>
</dbReference>
<sequence length="402" mass="44721">MSLVVVNGFCGRNCQDKYMSSLLYCLEYGIGNVPSTSNAEIFTRPPWELYDFFPRAYLPGENHRAWVFEHTAFPPELLLMPTFFKWSFDYYETACLNGLVMSVQHLKFSYKHEVHNNNSICDCNHQQNVKNARGWKMLRYKRGDFAICCLTYKGKEKKKPVPTRKKSSHRFFESGEGDDDDEETSKKTKKPRTKKSTPVGSLFCAGTGNVSQQGVKAQGIFLDAKGHCTGEAETKLEEGQTTKTIEDLNSSAKVPSDYLSHEEMLGFKKPKNKKDGLDISALEAEAVALGMGAGDLGSLKDGSRQALKEGKERSENEKQCYANETTDGDTVETPLALSSVAMSNQDELVILRAGLRLLRRMFQDLGSLKDGPGIRHVSVPDIVEGHGDVGPKALSHMSKGCF</sequence>